<sequence>MMHLMKEINEAAYKGGGKGTIEWIVKTFFYLDDEGLSILYKLKPGLIAIHHGRLIEFIEVDTQYEREVWLHPLNEEPFKLHEADKLGDLEIYQAKKIN</sequence>
<dbReference type="EMBL" id="LAZR01027777">
    <property type="protein sequence ID" value="KKL64648.1"/>
    <property type="molecule type" value="Genomic_DNA"/>
</dbReference>
<proteinExistence type="predicted"/>
<gene>
    <name evidence="1" type="ORF">LCGC14_2162870</name>
</gene>
<name>A0A0F9DS52_9ZZZZ</name>
<protein>
    <submittedName>
        <fullName evidence="1">Uncharacterized protein</fullName>
    </submittedName>
</protein>
<accession>A0A0F9DS52</accession>
<comment type="caution">
    <text evidence="1">The sequence shown here is derived from an EMBL/GenBank/DDBJ whole genome shotgun (WGS) entry which is preliminary data.</text>
</comment>
<evidence type="ECO:0000313" key="1">
    <source>
        <dbReference type="EMBL" id="KKL64648.1"/>
    </source>
</evidence>
<reference evidence="1" key="1">
    <citation type="journal article" date="2015" name="Nature">
        <title>Complex archaea that bridge the gap between prokaryotes and eukaryotes.</title>
        <authorList>
            <person name="Spang A."/>
            <person name="Saw J.H."/>
            <person name="Jorgensen S.L."/>
            <person name="Zaremba-Niedzwiedzka K."/>
            <person name="Martijn J."/>
            <person name="Lind A.E."/>
            <person name="van Eijk R."/>
            <person name="Schleper C."/>
            <person name="Guy L."/>
            <person name="Ettema T.J."/>
        </authorList>
    </citation>
    <scope>NUCLEOTIDE SEQUENCE</scope>
</reference>
<organism evidence="1">
    <name type="scientific">marine sediment metagenome</name>
    <dbReference type="NCBI Taxonomy" id="412755"/>
    <lineage>
        <taxon>unclassified sequences</taxon>
        <taxon>metagenomes</taxon>
        <taxon>ecological metagenomes</taxon>
    </lineage>
</organism>
<dbReference type="AlphaFoldDB" id="A0A0F9DS52"/>